<keyword evidence="2" id="KW-1185">Reference proteome</keyword>
<comment type="caution">
    <text evidence="1">The sequence shown here is derived from an EMBL/GenBank/DDBJ whole genome shotgun (WGS) entry which is preliminary data.</text>
</comment>
<reference evidence="1" key="1">
    <citation type="submission" date="2010-08" db="EMBL/GenBank/DDBJ databases">
        <authorList>
            <person name="Muzny D."/>
            <person name="Qin X."/>
            <person name="Deng J."/>
            <person name="Jiang H."/>
            <person name="Liu Y."/>
            <person name="Qu J."/>
            <person name="Song X.-Z."/>
            <person name="Zhang L."/>
            <person name="Thornton R."/>
            <person name="Coyle M."/>
            <person name="Francisco L."/>
            <person name="Jackson L."/>
            <person name="Javaid M."/>
            <person name="Korchina V."/>
            <person name="Kovar C."/>
            <person name="Mata R."/>
            <person name="Mathew T."/>
            <person name="Ngo R."/>
            <person name="Nguyen L."/>
            <person name="Nguyen N."/>
            <person name="Okwuonu G."/>
            <person name="Ongeri F."/>
            <person name="Pham C."/>
            <person name="Simmons D."/>
            <person name="Wilczek-Boney K."/>
            <person name="Hale W."/>
            <person name="Jakkamsetti A."/>
            <person name="Pham P."/>
            <person name="Ruth R."/>
            <person name="San Lucas F."/>
            <person name="Warren J."/>
            <person name="Zhang J."/>
            <person name="Zhao Z."/>
            <person name="Zhou C."/>
            <person name="Zhu D."/>
            <person name="Lee S."/>
            <person name="Bess C."/>
            <person name="Blankenburg K."/>
            <person name="Forbes L."/>
            <person name="Fu Q."/>
            <person name="Gubbala S."/>
            <person name="Hirani K."/>
            <person name="Jayaseelan J.C."/>
            <person name="Lara F."/>
            <person name="Munidasa M."/>
            <person name="Palculict T."/>
            <person name="Patil S."/>
            <person name="Pu L.-L."/>
            <person name="Saada N."/>
            <person name="Tang L."/>
            <person name="Weissenberger G."/>
            <person name="Zhu Y."/>
            <person name="Hemphill L."/>
            <person name="Shang Y."/>
            <person name="Youmans B."/>
            <person name="Ayvaz T."/>
            <person name="Ross M."/>
            <person name="Santibanez J."/>
            <person name="Aqrawi P."/>
            <person name="Gross S."/>
            <person name="Joshi V."/>
            <person name="Fowler G."/>
            <person name="Nazareth L."/>
            <person name="Reid J."/>
            <person name="Worley K."/>
            <person name="Petrosino J."/>
            <person name="Highlander S."/>
            <person name="Gibbs R."/>
        </authorList>
    </citation>
    <scope>NUCLEOTIDE SEQUENCE [LARGE SCALE GENOMIC DNA]</scope>
    <source>
        <strain evidence="1">ATCC 35239</strain>
    </source>
</reference>
<proteinExistence type="predicted"/>
<dbReference type="STRING" id="871571.HMPREF0580_1971"/>
<name>E0QSU3_9ACTO</name>
<gene>
    <name evidence="1" type="ORF">HMPREF0580_1971</name>
</gene>
<sequence>MIGFYGAQNCEILLVLVVVGHKRGAAPNESAENRSVGVNSGCSNLFHVPK</sequence>
<protein>
    <submittedName>
        <fullName evidence="1">Uncharacterized protein</fullName>
    </submittedName>
</protein>
<dbReference type="HOGENOM" id="CLU_3119923_0_0_11"/>
<organism evidence="1 2">
    <name type="scientific">Mobiluncus mulieris ATCC 35239</name>
    <dbReference type="NCBI Taxonomy" id="871571"/>
    <lineage>
        <taxon>Bacteria</taxon>
        <taxon>Bacillati</taxon>
        <taxon>Actinomycetota</taxon>
        <taxon>Actinomycetes</taxon>
        <taxon>Actinomycetales</taxon>
        <taxon>Actinomycetaceae</taxon>
        <taxon>Mobiluncus</taxon>
    </lineage>
</organism>
<evidence type="ECO:0000313" key="2">
    <source>
        <dbReference type="Proteomes" id="UP000003045"/>
    </source>
</evidence>
<dbReference type="AlphaFoldDB" id="E0QSU3"/>
<accession>E0QSU3</accession>
<evidence type="ECO:0000313" key="1">
    <source>
        <dbReference type="EMBL" id="EFM45282.1"/>
    </source>
</evidence>
<dbReference type="Proteomes" id="UP000003045">
    <property type="component" value="Unassembled WGS sequence"/>
</dbReference>
<dbReference type="EMBL" id="AEET01000044">
    <property type="protein sequence ID" value="EFM45282.1"/>
    <property type="molecule type" value="Genomic_DNA"/>
</dbReference>